<keyword evidence="1 5" id="KW-0436">Ligase</keyword>
<dbReference type="HAMAP" id="MF_01609">
    <property type="entry name" value="Glu_cys_ligase_2"/>
    <property type="match status" value="1"/>
</dbReference>
<comment type="function">
    <text evidence="5">ATP-dependent carboxylate-amine ligase which exhibits weak glutamate--cysteine ligase activity.</text>
</comment>
<organism evidence="7 8">
    <name type="scientific">Actinomadura montaniterrae</name>
    <dbReference type="NCBI Taxonomy" id="1803903"/>
    <lineage>
        <taxon>Bacteria</taxon>
        <taxon>Bacillati</taxon>
        <taxon>Actinomycetota</taxon>
        <taxon>Actinomycetes</taxon>
        <taxon>Streptosporangiales</taxon>
        <taxon>Thermomonosporaceae</taxon>
        <taxon>Actinomadura</taxon>
    </lineage>
</organism>
<dbReference type="GO" id="GO:0042398">
    <property type="term" value="P:modified amino acid biosynthetic process"/>
    <property type="evidence" value="ECO:0007669"/>
    <property type="project" value="InterPro"/>
</dbReference>
<evidence type="ECO:0000313" key="8">
    <source>
        <dbReference type="Proteomes" id="UP000483004"/>
    </source>
</evidence>
<dbReference type="InterPro" id="IPR014746">
    <property type="entry name" value="Gln_synth/guanido_kin_cat_dom"/>
</dbReference>
<dbReference type="PANTHER" id="PTHR36510:SF1">
    <property type="entry name" value="GLUTAMATE--CYSTEINE LIGASE 2-RELATED"/>
    <property type="match status" value="1"/>
</dbReference>
<keyword evidence="3 5" id="KW-0067">ATP-binding</keyword>
<dbReference type="OrthoDB" id="9803842at2"/>
<dbReference type="InterPro" id="IPR011793">
    <property type="entry name" value="YbdK"/>
</dbReference>
<evidence type="ECO:0000256" key="6">
    <source>
        <dbReference type="SAM" id="MobiDB-lite"/>
    </source>
</evidence>
<dbReference type="Gene3D" id="3.30.590.20">
    <property type="match status" value="1"/>
</dbReference>
<protein>
    <recommendedName>
        <fullName evidence="5">Putative glutamate--cysteine ligase 2</fullName>
        <ecNumber evidence="5">6.3.2.2</ecNumber>
    </recommendedName>
    <alternativeName>
        <fullName evidence="5">Gamma-glutamylcysteine synthetase 2</fullName>
        <shortName evidence="5">GCS 2</shortName>
        <shortName evidence="5">Gamma-GCS 2</shortName>
    </alternativeName>
</protein>
<dbReference type="EMBL" id="WBMR01000009">
    <property type="protein sequence ID" value="KAB2388019.1"/>
    <property type="molecule type" value="Genomic_DNA"/>
</dbReference>
<dbReference type="RefSeq" id="WP_151538730.1">
    <property type="nucleotide sequence ID" value="NZ_WBMR01000009.1"/>
</dbReference>
<feature type="region of interest" description="Disordered" evidence="6">
    <location>
        <begin position="368"/>
        <end position="405"/>
    </location>
</feature>
<feature type="compositionally biased region" description="Gly residues" evidence="6">
    <location>
        <begin position="383"/>
        <end position="396"/>
    </location>
</feature>
<dbReference type="NCBIfam" id="NF010041">
    <property type="entry name" value="PRK13517.1-1"/>
    <property type="match status" value="1"/>
</dbReference>
<evidence type="ECO:0000256" key="2">
    <source>
        <dbReference type="ARBA" id="ARBA00022741"/>
    </source>
</evidence>
<comment type="catalytic activity">
    <reaction evidence="4 5">
        <text>L-cysteine + L-glutamate + ATP = gamma-L-glutamyl-L-cysteine + ADP + phosphate + H(+)</text>
        <dbReference type="Rhea" id="RHEA:13285"/>
        <dbReference type="ChEBI" id="CHEBI:15378"/>
        <dbReference type="ChEBI" id="CHEBI:29985"/>
        <dbReference type="ChEBI" id="CHEBI:30616"/>
        <dbReference type="ChEBI" id="CHEBI:35235"/>
        <dbReference type="ChEBI" id="CHEBI:43474"/>
        <dbReference type="ChEBI" id="CHEBI:58173"/>
        <dbReference type="ChEBI" id="CHEBI:456216"/>
        <dbReference type="EC" id="6.3.2.2"/>
    </reaction>
</comment>
<keyword evidence="2 5" id="KW-0547">Nucleotide-binding</keyword>
<accession>A0A6L3VZR3</accession>
<dbReference type="GO" id="GO:0004357">
    <property type="term" value="F:glutamate-cysteine ligase activity"/>
    <property type="evidence" value="ECO:0007669"/>
    <property type="project" value="UniProtKB-EC"/>
</dbReference>
<dbReference type="GO" id="GO:0005524">
    <property type="term" value="F:ATP binding"/>
    <property type="evidence" value="ECO:0007669"/>
    <property type="project" value="UniProtKB-KW"/>
</dbReference>
<evidence type="ECO:0000256" key="5">
    <source>
        <dbReference type="HAMAP-Rule" id="MF_01609"/>
    </source>
</evidence>
<name>A0A6L3VZR3_9ACTN</name>
<dbReference type="PANTHER" id="PTHR36510">
    <property type="entry name" value="GLUTAMATE--CYSTEINE LIGASE 2-RELATED"/>
    <property type="match status" value="1"/>
</dbReference>
<dbReference type="SUPFAM" id="SSF55931">
    <property type="entry name" value="Glutamine synthetase/guanido kinase"/>
    <property type="match status" value="1"/>
</dbReference>
<gene>
    <name evidence="7" type="ORF">F9B16_05480</name>
</gene>
<evidence type="ECO:0000256" key="3">
    <source>
        <dbReference type="ARBA" id="ARBA00022840"/>
    </source>
</evidence>
<dbReference type="EC" id="6.3.2.2" evidence="5"/>
<dbReference type="NCBIfam" id="TIGR02050">
    <property type="entry name" value="gshA_cyan_rel"/>
    <property type="match status" value="1"/>
</dbReference>
<evidence type="ECO:0000313" key="7">
    <source>
        <dbReference type="EMBL" id="KAB2388019.1"/>
    </source>
</evidence>
<evidence type="ECO:0000256" key="4">
    <source>
        <dbReference type="ARBA" id="ARBA00048819"/>
    </source>
</evidence>
<dbReference type="Proteomes" id="UP000483004">
    <property type="component" value="Unassembled WGS sequence"/>
</dbReference>
<comment type="caution">
    <text evidence="7">The sequence shown here is derived from an EMBL/GenBank/DDBJ whole genome shotgun (WGS) entry which is preliminary data.</text>
</comment>
<dbReference type="Pfam" id="PF04107">
    <property type="entry name" value="GCS2"/>
    <property type="match status" value="1"/>
</dbReference>
<evidence type="ECO:0000256" key="1">
    <source>
        <dbReference type="ARBA" id="ARBA00022598"/>
    </source>
</evidence>
<sequence length="405" mass="41894">MGSTAIGQEPGLTVGVEEEFLLADAVTGETTARAGAVLARTRHLPPRSGAQFHAELLGTQVEAASAVCTDLATLEHRLAAARGELAESARREGALLVSSGTAPLPGPVPPTSEGERFARIRDLYAGVVRDYEVSGCHVHVGVPDRDTAVAVVNHLRPWLPTLLAVSANSPFDRGSDTGYASWRMVQQARFPGAGLPPWFPSAAAHDRETVRLAECGVVVDPAMSFWLARPSPHLPTVEVRAADAVPTGDEAVLQAALTRGLVRTALAELAAGRPASRAPDDQVGAAAVWAAARYGLAGEGVHPIEERRVPAARLAAALLEHVASALEETGDLGRTRELLGRVLRAGTGADHQRRAAAGGMRALVGALARRTSPDPSTANGDAAHGGGRMDGIGAGTAGPSPETAR</sequence>
<dbReference type="InterPro" id="IPR050141">
    <property type="entry name" value="GCL_type2/YbdK_subfam"/>
</dbReference>
<proteinExistence type="inferred from homology"/>
<dbReference type="AlphaFoldDB" id="A0A6L3VZR3"/>
<dbReference type="InterPro" id="IPR006336">
    <property type="entry name" value="GCS2"/>
</dbReference>
<comment type="similarity">
    <text evidence="5">Belongs to the glutamate--cysteine ligase type 2 family. YbdK subfamily.</text>
</comment>
<reference evidence="7 8" key="1">
    <citation type="submission" date="2019-09" db="EMBL/GenBank/DDBJ databases">
        <title>Actinomadura physcomitrii sp. nov., a novel actinomycete isolated from moss [Physcomitrium sphaericum (Ludw) Fuernr].</title>
        <authorList>
            <person name="Liu C."/>
            <person name="Zhuang X."/>
        </authorList>
    </citation>
    <scope>NUCLEOTIDE SEQUENCE [LARGE SCALE GENOMIC DNA]</scope>
    <source>
        <strain evidence="7 8">CYP1-1B</strain>
    </source>
</reference>
<keyword evidence="8" id="KW-1185">Reference proteome</keyword>